<feature type="transmembrane region" description="Helical" evidence="1">
    <location>
        <begin position="254"/>
        <end position="272"/>
    </location>
</feature>
<feature type="transmembrane region" description="Helical" evidence="1">
    <location>
        <begin position="66"/>
        <end position="91"/>
    </location>
</feature>
<dbReference type="EMBL" id="MDYQ01000477">
    <property type="protein sequence ID" value="PRP74302.1"/>
    <property type="molecule type" value="Genomic_DNA"/>
</dbReference>
<dbReference type="Gene3D" id="1.20.144.10">
    <property type="entry name" value="Phosphatidic acid phosphatase type 2/haloperoxidase"/>
    <property type="match status" value="1"/>
</dbReference>
<keyword evidence="1" id="KW-1133">Transmembrane helix</keyword>
<comment type="caution">
    <text evidence="3">The sequence shown here is derived from an EMBL/GenBank/DDBJ whole genome shotgun (WGS) entry which is preliminary data.</text>
</comment>
<evidence type="ECO:0000313" key="4">
    <source>
        <dbReference type="Proteomes" id="UP000241769"/>
    </source>
</evidence>
<dbReference type="OrthoDB" id="6416209at2759"/>
<dbReference type="InParanoid" id="A0A2P6MRI4"/>
<feature type="transmembrane region" description="Helical" evidence="1">
    <location>
        <begin position="284"/>
        <end position="300"/>
    </location>
</feature>
<organism evidence="3 4">
    <name type="scientific">Planoprotostelium fungivorum</name>
    <dbReference type="NCBI Taxonomy" id="1890364"/>
    <lineage>
        <taxon>Eukaryota</taxon>
        <taxon>Amoebozoa</taxon>
        <taxon>Evosea</taxon>
        <taxon>Variosea</taxon>
        <taxon>Cavosteliida</taxon>
        <taxon>Cavosteliaceae</taxon>
        <taxon>Planoprotostelium</taxon>
    </lineage>
</organism>
<dbReference type="CDD" id="cd01610">
    <property type="entry name" value="PAP2_like"/>
    <property type="match status" value="1"/>
</dbReference>
<keyword evidence="1" id="KW-0812">Transmembrane</keyword>
<accession>A0A2P6MRI4</accession>
<dbReference type="SMART" id="SM00014">
    <property type="entry name" value="acidPPc"/>
    <property type="match status" value="1"/>
</dbReference>
<name>A0A2P6MRI4_9EUKA</name>
<proteinExistence type="predicted"/>
<evidence type="ECO:0000256" key="1">
    <source>
        <dbReference type="SAM" id="Phobius"/>
    </source>
</evidence>
<dbReference type="PANTHER" id="PTHR14969">
    <property type="entry name" value="SPHINGOSINE-1-PHOSPHATE PHOSPHOHYDROLASE"/>
    <property type="match status" value="1"/>
</dbReference>
<dbReference type="Pfam" id="PF01569">
    <property type="entry name" value="PAP2"/>
    <property type="match status" value="1"/>
</dbReference>
<protein>
    <submittedName>
        <fullName evidence="3">Phosphoesterase PA-phosphatase-like protein</fullName>
    </submittedName>
</protein>
<dbReference type="PANTHER" id="PTHR14969:SF13">
    <property type="entry name" value="AT30094P"/>
    <property type="match status" value="1"/>
</dbReference>
<feature type="transmembrane region" description="Helical" evidence="1">
    <location>
        <begin position="25"/>
        <end position="46"/>
    </location>
</feature>
<gene>
    <name evidence="3" type="ORF">PROFUN_11804</name>
</gene>
<evidence type="ECO:0000313" key="3">
    <source>
        <dbReference type="EMBL" id="PRP74302.1"/>
    </source>
</evidence>
<dbReference type="InterPro" id="IPR036938">
    <property type="entry name" value="PAP2/HPO_sf"/>
</dbReference>
<keyword evidence="4" id="KW-1185">Reference proteome</keyword>
<reference evidence="3 4" key="1">
    <citation type="journal article" date="2018" name="Genome Biol. Evol.">
        <title>Multiple Roots of Fruiting Body Formation in Amoebozoa.</title>
        <authorList>
            <person name="Hillmann F."/>
            <person name="Forbes G."/>
            <person name="Novohradska S."/>
            <person name="Ferling I."/>
            <person name="Riege K."/>
            <person name="Groth M."/>
            <person name="Westermann M."/>
            <person name="Marz M."/>
            <person name="Spaller T."/>
            <person name="Winckler T."/>
            <person name="Schaap P."/>
            <person name="Glockner G."/>
        </authorList>
    </citation>
    <scope>NUCLEOTIDE SEQUENCE [LARGE SCALE GENOMIC DNA]</scope>
    <source>
        <strain evidence="3 4">Jena</strain>
    </source>
</reference>
<dbReference type="Proteomes" id="UP000241769">
    <property type="component" value="Unassembled WGS sequence"/>
</dbReference>
<feature type="transmembrane region" description="Helical" evidence="1">
    <location>
        <begin position="198"/>
        <end position="218"/>
    </location>
</feature>
<evidence type="ECO:0000259" key="2">
    <source>
        <dbReference type="SMART" id="SM00014"/>
    </source>
</evidence>
<feature type="transmembrane region" description="Helical" evidence="1">
    <location>
        <begin position="347"/>
        <end position="373"/>
    </location>
</feature>
<feature type="transmembrane region" description="Helical" evidence="1">
    <location>
        <begin position="312"/>
        <end position="335"/>
    </location>
</feature>
<keyword evidence="1" id="KW-0472">Membrane</keyword>
<dbReference type="InterPro" id="IPR000326">
    <property type="entry name" value="PAP2/HPO"/>
</dbReference>
<feature type="domain" description="Phosphatidic acid phosphatase type 2/haloperoxidase" evidence="2">
    <location>
        <begin position="104"/>
        <end position="213"/>
    </location>
</feature>
<dbReference type="SUPFAM" id="SSF48317">
    <property type="entry name" value="Acid phosphatase/Vanadium-dependent haloperoxidase"/>
    <property type="match status" value="1"/>
</dbReference>
<sequence>MLLSSLRISGPALVLRRASQRNRGVITLVILVTLFLTLAAYIAHTLEIHQKWGMSIIVTLQKHRTWWLDIIFHIFSAMGFEAFFVVIPLLILSGRKRVQIIGLNLCSQLNFALLVISVLKTIFVEPRPLWLDESIQKANVGAGQDYSFPSGHAFASTVCWTYLTYCFQHQKWLPLACSLVIASTCSSRVYFGVHYPHDVITGIVLGLIAFIFQDFFSICEQHGPRHDDKEVEASGEEGLDMFTLPRVGSMRSRHLFQLAFLAVFLPFSFTLLSREQMRRQMGMFYSLGCIVSSIFTYQIVSLSDSNTGGFKAVWRFGLRTVIGIVPSILVFALAIHFDVANSPQVEAIMFCLGFIFQTIVYTLSPLLCIWVGLGSSSGYIVTRKSKSQ</sequence>
<dbReference type="AlphaFoldDB" id="A0A2P6MRI4"/>